<protein>
    <recommendedName>
        <fullName evidence="3">ZZ-type domain-containing protein</fullName>
    </recommendedName>
</protein>
<proteinExistence type="predicted"/>
<organism evidence="1 2">
    <name type="scientific">Aspergillus cavernicola</name>
    <dbReference type="NCBI Taxonomy" id="176166"/>
    <lineage>
        <taxon>Eukaryota</taxon>
        <taxon>Fungi</taxon>
        <taxon>Dikarya</taxon>
        <taxon>Ascomycota</taxon>
        <taxon>Pezizomycotina</taxon>
        <taxon>Eurotiomycetes</taxon>
        <taxon>Eurotiomycetidae</taxon>
        <taxon>Eurotiales</taxon>
        <taxon>Aspergillaceae</taxon>
        <taxon>Aspergillus</taxon>
        <taxon>Aspergillus subgen. Nidulantes</taxon>
    </lineage>
</organism>
<dbReference type="Proteomes" id="UP001610335">
    <property type="component" value="Unassembled WGS sequence"/>
</dbReference>
<dbReference type="EMBL" id="JBFXLS010000116">
    <property type="protein sequence ID" value="KAL2815067.1"/>
    <property type="molecule type" value="Genomic_DNA"/>
</dbReference>
<reference evidence="1 2" key="1">
    <citation type="submission" date="2024-07" db="EMBL/GenBank/DDBJ databases">
        <title>Section-level genome sequencing and comparative genomics of Aspergillus sections Usti and Cavernicolus.</title>
        <authorList>
            <consortium name="Lawrence Berkeley National Laboratory"/>
            <person name="Nybo J.L."/>
            <person name="Vesth T.C."/>
            <person name="Theobald S."/>
            <person name="Frisvad J.C."/>
            <person name="Larsen T.O."/>
            <person name="Kjaerboelling I."/>
            <person name="Rothschild-Mancinelli K."/>
            <person name="Lyhne E.K."/>
            <person name="Kogle M.E."/>
            <person name="Barry K."/>
            <person name="Clum A."/>
            <person name="Na H."/>
            <person name="Ledsgaard L."/>
            <person name="Lin J."/>
            <person name="Lipzen A."/>
            <person name="Kuo A."/>
            <person name="Riley R."/>
            <person name="Mondo S."/>
            <person name="LaButti K."/>
            <person name="Haridas S."/>
            <person name="Pangalinan J."/>
            <person name="Salamov A.A."/>
            <person name="Simmons B.A."/>
            <person name="Magnuson J.K."/>
            <person name="Chen J."/>
            <person name="Drula E."/>
            <person name="Henrissat B."/>
            <person name="Wiebenga A."/>
            <person name="Lubbers R.J."/>
            <person name="Gomes A.C."/>
            <person name="Makela M.R."/>
            <person name="Stajich J."/>
            <person name="Grigoriev I.V."/>
            <person name="Mortensen U.H."/>
            <person name="De vries R.P."/>
            <person name="Baker S.E."/>
            <person name="Andersen M.R."/>
        </authorList>
    </citation>
    <scope>NUCLEOTIDE SEQUENCE [LARGE SCALE GENOMIC DNA]</scope>
    <source>
        <strain evidence="1 2">CBS 600.67</strain>
    </source>
</reference>
<accession>A0ABR4HJZ9</accession>
<dbReference type="SUPFAM" id="SSF57903">
    <property type="entry name" value="FYVE/PHD zinc finger"/>
    <property type="match status" value="1"/>
</dbReference>
<evidence type="ECO:0008006" key="3">
    <source>
        <dbReference type="Google" id="ProtNLM"/>
    </source>
</evidence>
<keyword evidence="2" id="KW-1185">Reference proteome</keyword>
<comment type="caution">
    <text evidence="1">The sequence shown here is derived from an EMBL/GenBank/DDBJ whole genome shotgun (WGS) entry which is preliminary data.</text>
</comment>
<evidence type="ECO:0000313" key="1">
    <source>
        <dbReference type="EMBL" id="KAL2815067.1"/>
    </source>
</evidence>
<name>A0ABR4HJZ9_9EURO</name>
<gene>
    <name evidence="1" type="ORF">BDW59DRAFT_154014</name>
</gene>
<evidence type="ECO:0000313" key="2">
    <source>
        <dbReference type="Proteomes" id="UP001610335"/>
    </source>
</evidence>
<sequence length="287" mass="32477">MRRFNVDAVLFEELLAHRFLGEEEKAVQIWRSIAALHRVPGSLRYEYFFRARNRAVASLAYRLLNTAVTTRGDSQAPIVQALESLCDNELKSLSRDDVIFDGQPGIFMGVWHQINGREEKARSYFRPYVRQALFYSDGHIWGGIMSVYRVLGHLFTMIGDDEDAITVLQLVHSPFNLRNGTPASPEERMASPWPLIDEYCVWYCHACLKSWGNFVGCNVCRRCNADICGECLEGIKTGGPANHACDATHEWLNVPSPPGVPGKYQISRNGQALSIEEFMASLEKDWT</sequence>
<dbReference type="InterPro" id="IPR011011">
    <property type="entry name" value="Znf_FYVE_PHD"/>
</dbReference>